<proteinExistence type="predicted"/>
<dbReference type="GeneID" id="63725764"/>
<reference evidence="3" key="1">
    <citation type="journal article" date="2017" name="Genome Biol.">
        <title>Comparative genomics reveals high biological diversity and specific adaptations in the industrially and medically important fungal genus Aspergillus.</title>
        <authorList>
            <person name="de Vries R.P."/>
            <person name="Riley R."/>
            <person name="Wiebenga A."/>
            <person name="Aguilar-Osorio G."/>
            <person name="Amillis S."/>
            <person name="Uchima C.A."/>
            <person name="Anderluh G."/>
            <person name="Asadollahi M."/>
            <person name="Askin M."/>
            <person name="Barry K."/>
            <person name="Battaglia E."/>
            <person name="Bayram O."/>
            <person name="Benocci T."/>
            <person name="Braus-Stromeyer S.A."/>
            <person name="Caldana C."/>
            <person name="Canovas D."/>
            <person name="Cerqueira G.C."/>
            <person name="Chen F."/>
            <person name="Chen W."/>
            <person name="Choi C."/>
            <person name="Clum A."/>
            <person name="Dos Santos R.A."/>
            <person name="Damasio A.R."/>
            <person name="Diallinas G."/>
            <person name="Emri T."/>
            <person name="Fekete E."/>
            <person name="Flipphi M."/>
            <person name="Freyberg S."/>
            <person name="Gallo A."/>
            <person name="Gournas C."/>
            <person name="Habgood R."/>
            <person name="Hainaut M."/>
            <person name="Harispe M.L."/>
            <person name="Henrissat B."/>
            <person name="Hilden K.S."/>
            <person name="Hope R."/>
            <person name="Hossain A."/>
            <person name="Karabika E."/>
            <person name="Karaffa L."/>
            <person name="Karanyi Z."/>
            <person name="Krasevec N."/>
            <person name="Kuo A."/>
            <person name="Kusch H."/>
            <person name="LaButti K."/>
            <person name="Lagendijk E.L."/>
            <person name="Lapidus A."/>
            <person name="Levasseur A."/>
            <person name="Lindquist E."/>
            <person name="Lipzen A."/>
            <person name="Logrieco A.F."/>
            <person name="MacCabe A."/>
            <person name="Maekelae M.R."/>
            <person name="Malavazi I."/>
            <person name="Melin P."/>
            <person name="Meyer V."/>
            <person name="Mielnichuk N."/>
            <person name="Miskei M."/>
            <person name="Molnar A.P."/>
            <person name="Mule G."/>
            <person name="Ngan C.Y."/>
            <person name="Orejas M."/>
            <person name="Orosz E."/>
            <person name="Ouedraogo J.P."/>
            <person name="Overkamp K.M."/>
            <person name="Park H.-S."/>
            <person name="Perrone G."/>
            <person name="Piumi F."/>
            <person name="Punt P.J."/>
            <person name="Ram A.F."/>
            <person name="Ramon A."/>
            <person name="Rauscher S."/>
            <person name="Record E."/>
            <person name="Riano-Pachon D.M."/>
            <person name="Robert V."/>
            <person name="Roehrig J."/>
            <person name="Ruller R."/>
            <person name="Salamov A."/>
            <person name="Salih N.S."/>
            <person name="Samson R.A."/>
            <person name="Sandor E."/>
            <person name="Sanguinetti M."/>
            <person name="Schuetze T."/>
            <person name="Sepcic K."/>
            <person name="Shelest E."/>
            <person name="Sherlock G."/>
            <person name="Sophianopoulou V."/>
            <person name="Squina F.M."/>
            <person name="Sun H."/>
            <person name="Susca A."/>
            <person name="Todd R.B."/>
            <person name="Tsang A."/>
            <person name="Unkles S.E."/>
            <person name="van de Wiele N."/>
            <person name="van Rossen-Uffink D."/>
            <person name="Oliveira J.V."/>
            <person name="Vesth T.C."/>
            <person name="Visser J."/>
            <person name="Yu J.-H."/>
            <person name="Zhou M."/>
            <person name="Andersen M.R."/>
            <person name="Archer D.B."/>
            <person name="Baker S.E."/>
            <person name="Benoit I."/>
            <person name="Brakhage A.A."/>
            <person name="Braus G.H."/>
            <person name="Fischer R."/>
            <person name="Frisvad J.C."/>
            <person name="Goldman G.H."/>
            <person name="Houbraken J."/>
            <person name="Oakley B."/>
            <person name="Pocsi I."/>
            <person name="Scazzocchio C."/>
            <person name="Seiboth B."/>
            <person name="vanKuyk P.A."/>
            <person name="Wortman J."/>
            <person name="Dyer P.S."/>
            <person name="Grigoriev I.V."/>
        </authorList>
    </citation>
    <scope>NUCLEOTIDE SEQUENCE [LARGE SCALE GENOMIC DNA]</scope>
    <source>
        <strain evidence="3">CBS 583.65</strain>
    </source>
</reference>
<gene>
    <name evidence="2" type="ORF">ASPVEDRAFT_296370</name>
</gene>
<dbReference type="EMBL" id="KV878125">
    <property type="protein sequence ID" value="OJI97507.1"/>
    <property type="molecule type" value="Genomic_DNA"/>
</dbReference>
<feature type="region of interest" description="Disordered" evidence="1">
    <location>
        <begin position="10"/>
        <end position="92"/>
    </location>
</feature>
<keyword evidence="3" id="KW-1185">Reference proteome</keyword>
<accession>A0A1L9P7K4</accession>
<evidence type="ECO:0000313" key="2">
    <source>
        <dbReference type="EMBL" id="OJI97507.1"/>
    </source>
</evidence>
<dbReference type="AlphaFoldDB" id="A0A1L9P7K4"/>
<dbReference type="VEuPathDB" id="FungiDB:ASPVEDRAFT_296370"/>
<sequence length="158" mass="17377">MNELVQALRLITPADTAPPDRDPRLLASFPPNKHRHHSPSASSSSQQIPFGPSAVEDRGIVGEQISASAGSRCRSPMPSESGRSSQDTQVPVGEDTKLTWDYYEIETRNNPALPRCICNNGHRHRAWAYGVTTTCHCQALQEMITAKTPRSQACGRRN</sequence>
<organism evidence="2 3">
    <name type="scientific">Aspergillus versicolor CBS 583.65</name>
    <dbReference type="NCBI Taxonomy" id="1036611"/>
    <lineage>
        <taxon>Eukaryota</taxon>
        <taxon>Fungi</taxon>
        <taxon>Dikarya</taxon>
        <taxon>Ascomycota</taxon>
        <taxon>Pezizomycotina</taxon>
        <taxon>Eurotiomycetes</taxon>
        <taxon>Eurotiomycetidae</taxon>
        <taxon>Eurotiales</taxon>
        <taxon>Aspergillaceae</taxon>
        <taxon>Aspergillus</taxon>
        <taxon>Aspergillus subgen. Nidulantes</taxon>
    </lineage>
</organism>
<protein>
    <submittedName>
        <fullName evidence="2">Uncharacterized protein</fullName>
    </submittedName>
</protein>
<dbReference type="Proteomes" id="UP000184073">
    <property type="component" value="Unassembled WGS sequence"/>
</dbReference>
<evidence type="ECO:0000313" key="3">
    <source>
        <dbReference type="Proteomes" id="UP000184073"/>
    </source>
</evidence>
<evidence type="ECO:0000256" key="1">
    <source>
        <dbReference type="SAM" id="MobiDB-lite"/>
    </source>
</evidence>
<name>A0A1L9P7K4_ASPVE</name>
<dbReference type="RefSeq" id="XP_040663270.1">
    <property type="nucleotide sequence ID" value="XM_040810253.1"/>
</dbReference>